<protein>
    <recommendedName>
        <fullName evidence="4">ATP synthase I chain</fullName>
    </recommendedName>
</protein>
<keyword evidence="3" id="KW-1185">Reference proteome</keyword>
<gene>
    <name evidence="2" type="ORF">Spa11_17470</name>
</gene>
<keyword evidence="1" id="KW-0812">Transmembrane</keyword>
<keyword evidence="1" id="KW-1133">Transmembrane helix</keyword>
<proteinExistence type="predicted"/>
<feature type="transmembrane region" description="Helical" evidence="1">
    <location>
        <begin position="70"/>
        <end position="92"/>
    </location>
</feature>
<dbReference type="KEGG" id="bmei:Spa11_17470"/>
<accession>A0A518K6X6</accession>
<evidence type="ECO:0000313" key="2">
    <source>
        <dbReference type="EMBL" id="QDV73549.1"/>
    </source>
</evidence>
<reference evidence="2 3" key="1">
    <citation type="submission" date="2019-02" db="EMBL/GenBank/DDBJ databases">
        <title>Deep-cultivation of Planctomycetes and their phenomic and genomic characterization uncovers novel biology.</title>
        <authorList>
            <person name="Wiegand S."/>
            <person name="Jogler M."/>
            <person name="Boedeker C."/>
            <person name="Pinto D."/>
            <person name="Vollmers J."/>
            <person name="Rivas-Marin E."/>
            <person name="Kohn T."/>
            <person name="Peeters S.H."/>
            <person name="Heuer A."/>
            <person name="Rast P."/>
            <person name="Oberbeckmann S."/>
            <person name="Bunk B."/>
            <person name="Jeske O."/>
            <person name="Meyerdierks A."/>
            <person name="Storesund J.E."/>
            <person name="Kallscheuer N."/>
            <person name="Luecker S."/>
            <person name="Lage O.M."/>
            <person name="Pohl T."/>
            <person name="Merkel B.J."/>
            <person name="Hornburger P."/>
            <person name="Mueller R.-W."/>
            <person name="Bruemmer F."/>
            <person name="Labrenz M."/>
            <person name="Spormann A.M."/>
            <person name="Op den Camp H."/>
            <person name="Overmann J."/>
            <person name="Amann R."/>
            <person name="Jetten M.S.M."/>
            <person name="Mascher T."/>
            <person name="Medema M.H."/>
            <person name="Devos D.P."/>
            <person name="Kaster A.-K."/>
            <person name="Ovreas L."/>
            <person name="Rohde M."/>
            <person name="Galperin M.Y."/>
            <person name="Jogler C."/>
        </authorList>
    </citation>
    <scope>NUCLEOTIDE SEQUENCE [LARGE SCALE GENOMIC DNA]</scope>
    <source>
        <strain evidence="2 3">Spa11</strain>
    </source>
</reference>
<dbReference type="Proteomes" id="UP000316426">
    <property type="component" value="Chromosome"/>
</dbReference>
<dbReference type="RefSeq" id="WP_145110724.1">
    <property type="nucleotide sequence ID" value="NZ_CP036349.1"/>
</dbReference>
<keyword evidence="1" id="KW-0472">Membrane</keyword>
<dbReference type="AlphaFoldDB" id="A0A518K6X6"/>
<name>A0A518K6X6_9BACT</name>
<evidence type="ECO:0008006" key="4">
    <source>
        <dbReference type="Google" id="ProtNLM"/>
    </source>
</evidence>
<feature type="transmembrane region" description="Helical" evidence="1">
    <location>
        <begin position="37"/>
        <end position="58"/>
    </location>
</feature>
<feature type="transmembrane region" description="Helical" evidence="1">
    <location>
        <begin position="98"/>
        <end position="121"/>
    </location>
</feature>
<sequence length="140" mass="14131">MTTTALDRNTLLGVAPILVAGAIVLPAAAIFGGPTAAVVAACGVCATFAIYVVAESIAKLSRIERPLERMLLTMGVRGMLAAIAVLASIATSGVEPKVIALVAVPLYLSLIAGEGIAATTLGQRSLAAPKPDRPAALERN</sequence>
<feature type="transmembrane region" description="Helical" evidence="1">
    <location>
        <begin position="12"/>
        <end position="31"/>
    </location>
</feature>
<dbReference type="EMBL" id="CP036349">
    <property type="protein sequence ID" value="QDV73549.1"/>
    <property type="molecule type" value="Genomic_DNA"/>
</dbReference>
<organism evidence="2 3">
    <name type="scientific">Botrimarina mediterranea</name>
    <dbReference type="NCBI Taxonomy" id="2528022"/>
    <lineage>
        <taxon>Bacteria</taxon>
        <taxon>Pseudomonadati</taxon>
        <taxon>Planctomycetota</taxon>
        <taxon>Planctomycetia</taxon>
        <taxon>Pirellulales</taxon>
        <taxon>Lacipirellulaceae</taxon>
        <taxon>Botrimarina</taxon>
    </lineage>
</organism>
<evidence type="ECO:0000256" key="1">
    <source>
        <dbReference type="SAM" id="Phobius"/>
    </source>
</evidence>
<evidence type="ECO:0000313" key="3">
    <source>
        <dbReference type="Proteomes" id="UP000316426"/>
    </source>
</evidence>